<dbReference type="GO" id="GO:0003677">
    <property type="term" value="F:DNA binding"/>
    <property type="evidence" value="ECO:0007669"/>
    <property type="project" value="UniProtKB-UniRule"/>
</dbReference>
<dbReference type="InterPro" id="IPR019974">
    <property type="entry name" value="XPG_CS"/>
</dbReference>
<dbReference type="FunFam" id="1.10.150.20:FF:000009">
    <property type="entry name" value="Flap endonuclease 1"/>
    <property type="match status" value="1"/>
</dbReference>
<dbReference type="GO" id="GO:0008409">
    <property type="term" value="F:5'-3' exonuclease activity"/>
    <property type="evidence" value="ECO:0007669"/>
    <property type="project" value="UniProtKB-UniRule"/>
</dbReference>
<comment type="function">
    <text evidence="15">Structure-specific nuclease with 5'-flap endonuclease and 5'-3' exonuclease activities involved in DNA replication and repair. During DNA replication, cleaves the 5'-overhanging flap structure that is generated by displacement synthesis when DNA polymerase encounters the 5'-end of a downstream Okazaki fragment. It enters the flap from the 5'-end and then tracks to cleave the flap base, leaving a nick for ligation. Also involved in the long patch base excision repair (LP-BER) pathway, by cleaving within the apurinic/apyrimidinic (AP) site-terminated flap. Acts as a genome stabilization factor that prevents flaps from equilibrating into structures that lead to duplications and deletions. Also possesses 5'-3' exonuclease activity on nicked or gapped double-stranded DNA, and exhibits RNase H activity. Also involved in replication and repair of rDNA and in repairing mitochondrial DNA.</text>
</comment>
<keyword evidence="7 15" id="KW-0227">DNA damage</keyword>
<dbReference type="FunCoup" id="A0A165NMA5">
    <property type="interactions" value="916"/>
</dbReference>
<dbReference type="HAMAP" id="MF_00614">
    <property type="entry name" value="Fen"/>
    <property type="match status" value="1"/>
</dbReference>
<evidence type="ECO:0000256" key="13">
    <source>
        <dbReference type="ARBA" id="ARBA00023242"/>
    </source>
</evidence>
<evidence type="ECO:0000256" key="6">
    <source>
        <dbReference type="ARBA" id="ARBA00022759"/>
    </source>
</evidence>
<dbReference type="InterPro" id="IPR006086">
    <property type="entry name" value="XPG-I_dom"/>
</dbReference>
<evidence type="ECO:0000256" key="3">
    <source>
        <dbReference type="ARBA" id="ARBA00022705"/>
    </source>
</evidence>
<dbReference type="Pfam" id="PF00867">
    <property type="entry name" value="XPG_I"/>
    <property type="match status" value="1"/>
</dbReference>
<dbReference type="GO" id="GO:0043137">
    <property type="term" value="P:DNA replication, removal of RNA primer"/>
    <property type="evidence" value="ECO:0007669"/>
    <property type="project" value="UniProtKB-UniRule"/>
</dbReference>
<dbReference type="GO" id="GO:0000287">
    <property type="term" value="F:magnesium ion binding"/>
    <property type="evidence" value="ECO:0007669"/>
    <property type="project" value="UniProtKB-UniRule"/>
</dbReference>
<dbReference type="GO" id="GO:0017108">
    <property type="term" value="F:5'-flap endonuclease activity"/>
    <property type="evidence" value="ECO:0007669"/>
    <property type="project" value="UniProtKB-UniRule"/>
</dbReference>
<dbReference type="InterPro" id="IPR029060">
    <property type="entry name" value="PIN-like_dom_sf"/>
</dbReference>
<keyword evidence="11 15" id="KW-0496">Mitochondrion</keyword>
<dbReference type="PROSITE" id="PS00841">
    <property type="entry name" value="XPG_1"/>
    <property type="match status" value="1"/>
</dbReference>
<dbReference type="SMART" id="SM00485">
    <property type="entry name" value="XPGN"/>
    <property type="match status" value="1"/>
</dbReference>
<feature type="region of interest" description="Disordered" evidence="16">
    <location>
        <begin position="365"/>
        <end position="414"/>
    </location>
</feature>
<comment type="cofactor">
    <cofactor evidence="15">
        <name>Mg(2+)</name>
        <dbReference type="ChEBI" id="CHEBI:18420"/>
    </cofactor>
    <text evidence="15">Binds 2 magnesium ions per subunit. They probably participate in the reaction catalyzed by the enzyme. May bind an additional third magnesium ion after substrate binding.</text>
</comment>
<dbReference type="InterPro" id="IPR006084">
    <property type="entry name" value="XPG/Rad2"/>
</dbReference>
<accession>A0A165NMA5</accession>
<dbReference type="Pfam" id="PF00752">
    <property type="entry name" value="XPG_N"/>
    <property type="match status" value="1"/>
</dbReference>
<dbReference type="InParanoid" id="A0A165NMA5"/>
<dbReference type="SUPFAM" id="SSF47807">
    <property type="entry name" value="5' to 3' exonuclease, C-terminal subdomain"/>
    <property type="match status" value="1"/>
</dbReference>
<evidence type="ECO:0000256" key="14">
    <source>
        <dbReference type="ARBA" id="ARBA00034726"/>
    </source>
</evidence>
<dbReference type="InterPro" id="IPR023426">
    <property type="entry name" value="Flap_endonuc"/>
</dbReference>
<dbReference type="PRINTS" id="PR00853">
    <property type="entry name" value="XPGRADSUPER"/>
</dbReference>
<reference evidence="19 20" key="1">
    <citation type="journal article" date="2016" name="Mol. Biol. Evol.">
        <title>Comparative Genomics of Early-Diverging Mushroom-Forming Fungi Provides Insights into the Origins of Lignocellulose Decay Capabilities.</title>
        <authorList>
            <person name="Nagy L.G."/>
            <person name="Riley R."/>
            <person name="Tritt A."/>
            <person name="Adam C."/>
            <person name="Daum C."/>
            <person name="Floudas D."/>
            <person name="Sun H."/>
            <person name="Yadav J.S."/>
            <person name="Pangilinan J."/>
            <person name="Larsson K.H."/>
            <person name="Matsuura K."/>
            <person name="Barry K."/>
            <person name="Labutti K."/>
            <person name="Kuo R."/>
            <person name="Ohm R.A."/>
            <person name="Bhattacharya S.S."/>
            <person name="Shirouzu T."/>
            <person name="Yoshinaga Y."/>
            <person name="Martin F.M."/>
            <person name="Grigoriev I.V."/>
            <person name="Hibbett D.S."/>
        </authorList>
    </citation>
    <scope>NUCLEOTIDE SEQUENCE [LARGE SCALE GENOMIC DNA]</scope>
    <source>
        <strain evidence="19 20">HHB12029</strain>
    </source>
</reference>
<keyword evidence="10 15" id="KW-0460">Magnesium</keyword>
<protein>
    <recommendedName>
        <fullName evidence="15">Flap endonuclease 1</fullName>
        <shortName evidence="15">FEN-1</shortName>
        <ecNumber evidence="15">3.1.-.-</ecNumber>
    </recommendedName>
    <alternativeName>
        <fullName evidence="15">Flap structure-specific endonuclease 1</fullName>
    </alternativeName>
</protein>
<dbReference type="SMART" id="SM00484">
    <property type="entry name" value="XPGI"/>
    <property type="match status" value="1"/>
</dbReference>
<dbReference type="EC" id="3.1.-.-" evidence="15"/>
<keyword evidence="20" id="KW-1185">Reference proteome</keyword>
<comment type="subcellular location">
    <subcellularLocation>
        <location evidence="1 15">Mitochondrion</location>
    </subcellularLocation>
    <subcellularLocation>
        <location evidence="15">Nucleus</location>
        <location evidence="15">Nucleolus</location>
    </subcellularLocation>
    <subcellularLocation>
        <location evidence="15">Nucleus</location>
        <location evidence="15">Nucleoplasm</location>
    </subcellularLocation>
    <text evidence="15">Resides mostly in the nucleoli and relocalizes to the nucleoplasm upon DNA damage.</text>
</comment>
<dbReference type="AlphaFoldDB" id="A0A165NMA5"/>
<evidence type="ECO:0000256" key="5">
    <source>
        <dbReference type="ARBA" id="ARBA00022723"/>
    </source>
</evidence>
<dbReference type="CDD" id="cd09907">
    <property type="entry name" value="H3TH_FEN1-Euk"/>
    <property type="match status" value="1"/>
</dbReference>
<dbReference type="SUPFAM" id="SSF88723">
    <property type="entry name" value="PIN domain-like"/>
    <property type="match status" value="1"/>
</dbReference>
<dbReference type="GO" id="GO:0005654">
    <property type="term" value="C:nucleoplasm"/>
    <property type="evidence" value="ECO:0007669"/>
    <property type="project" value="UniProtKB-SubCell"/>
</dbReference>
<sequence length="414" mass="46284">MGIKGLTALITEHAPKAFKEHDIKTLFGRKVAIDASMSIYQFLIAVRQQDGQLLTNEAGETTSHLMGFFYRTIRIVENGIKPAYVFDGKPPELKSGVLAKRYERREEAKEEGEEAKETGTAEDVERFSRRTVKVTRQHNEECQKLLRLMGIPVVIAPSEAEAQCAELARGHKVYAAGSEDMDTLTFGTPVLYRHLTFSEAKKQPISEIDLEKTLEGLEMTMDQFIELCLLLGCDYLEPIKGVGPKSALKYIREMGSLEKVVEHLREKQADRDEANANAEGEGKKKKGGVQVPENWPWEDAKKLFLKPDVTPADQLELKWKNPDIDGLVDFLVTEKGFNEERVRKGAEKLTKFLNAKQQGRLDGFFKAVPKKDDDKPAAKGTGKGKGKDDAKGKKRKADEKDAGGSSSSKKTRKK</sequence>
<dbReference type="SMART" id="SM00279">
    <property type="entry name" value="HhH2"/>
    <property type="match status" value="1"/>
</dbReference>
<evidence type="ECO:0000256" key="9">
    <source>
        <dbReference type="ARBA" id="ARBA00022839"/>
    </source>
</evidence>
<keyword evidence="9 15" id="KW-0269">Exonuclease</keyword>
<dbReference type="InterPro" id="IPR008918">
    <property type="entry name" value="HhH2"/>
</dbReference>
<keyword evidence="8 15" id="KW-0378">Hydrolase</keyword>
<feature type="domain" description="XPG-I" evidence="17">
    <location>
        <begin position="147"/>
        <end position="219"/>
    </location>
</feature>
<dbReference type="PANTHER" id="PTHR11081:SF9">
    <property type="entry name" value="FLAP ENDONUCLEASE 1"/>
    <property type="match status" value="1"/>
</dbReference>
<feature type="domain" description="XPG N-terminal" evidence="18">
    <location>
        <begin position="1"/>
        <end position="108"/>
    </location>
</feature>
<keyword evidence="6 15" id="KW-0255">Endonuclease</keyword>
<dbReference type="FunFam" id="3.40.50.1010:FF:000003">
    <property type="entry name" value="Flap endonuclease 1"/>
    <property type="match status" value="1"/>
</dbReference>
<evidence type="ECO:0000313" key="20">
    <source>
        <dbReference type="Proteomes" id="UP000077266"/>
    </source>
</evidence>
<evidence type="ECO:0000256" key="4">
    <source>
        <dbReference type="ARBA" id="ARBA00022722"/>
    </source>
</evidence>
<dbReference type="GO" id="GO:0005739">
    <property type="term" value="C:mitochondrion"/>
    <property type="evidence" value="ECO:0007669"/>
    <property type="project" value="UniProtKB-SubCell"/>
</dbReference>
<evidence type="ECO:0000256" key="7">
    <source>
        <dbReference type="ARBA" id="ARBA00022763"/>
    </source>
</evidence>
<evidence type="ECO:0000256" key="12">
    <source>
        <dbReference type="ARBA" id="ARBA00023204"/>
    </source>
</evidence>
<dbReference type="STRING" id="1314781.A0A165NMA5"/>
<evidence type="ECO:0000256" key="2">
    <source>
        <dbReference type="ARBA" id="ARBA00022553"/>
    </source>
</evidence>
<dbReference type="PANTHER" id="PTHR11081">
    <property type="entry name" value="FLAP ENDONUCLEASE FAMILY MEMBER"/>
    <property type="match status" value="1"/>
</dbReference>
<keyword evidence="3 15" id="KW-0235">DNA replication</keyword>
<gene>
    <name evidence="19" type="ORF">EXIGLDRAFT_710702</name>
</gene>
<evidence type="ECO:0000256" key="11">
    <source>
        <dbReference type="ARBA" id="ARBA00023128"/>
    </source>
</evidence>
<keyword evidence="12 15" id="KW-0234">DNA repair</keyword>
<keyword evidence="2 15" id="KW-0597">Phosphoprotein</keyword>
<evidence type="ECO:0000256" key="16">
    <source>
        <dbReference type="SAM" id="MobiDB-lite"/>
    </source>
</evidence>
<name>A0A165NMA5_EXIGL</name>
<keyword evidence="5 15" id="KW-0479">Metal-binding</keyword>
<dbReference type="Gene3D" id="3.40.50.1010">
    <property type="entry name" value="5'-nuclease"/>
    <property type="match status" value="1"/>
</dbReference>
<feature type="compositionally biased region" description="Basic and acidic residues" evidence="16">
    <location>
        <begin position="385"/>
        <end position="402"/>
    </location>
</feature>
<evidence type="ECO:0000256" key="8">
    <source>
        <dbReference type="ARBA" id="ARBA00022801"/>
    </source>
</evidence>
<dbReference type="CDD" id="cd09867">
    <property type="entry name" value="PIN_FEN1"/>
    <property type="match status" value="1"/>
</dbReference>
<dbReference type="GO" id="GO:0005730">
    <property type="term" value="C:nucleolus"/>
    <property type="evidence" value="ECO:0007669"/>
    <property type="project" value="UniProtKB-SubCell"/>
</dbReference>
<dbReference type="OrthoDB" id="1937206at2759"/>
<dbReference type="PROSITE" id="PS00842">
    <property type="entry name" value="XPG_2"/>
    <property type="match status" value="1"/>
</dbReference>
<feature type="region of interest" description="Disordered" evidence="16">
    <location>
        <begin position="267"/>
        <end position="292"/>
    </location>
</feature>
<evidence type="ECO:0000256" key="1">
    <source>
        <dbReference type="ARBA" id="ARBA00004173"/>
    </source>
</evidence>
<evidence type="ECO:0000313" key="19">
    <source>
        <dbReference type="EMBL" id="KZW00945.1"/>
    </source>
</evidence>
<evidence type="ECO:0000259" key="17">
    <source>
        <dbReference type="SMART" id="SM00484"/>
    </source>
</evidence>
<comment type="similarity">
    <text evidence="14 15">Belongs to the XPG/RAD2 endonuclease family. FEN1 subfamily.</text>
</comment>
<evidence type="ECO:0000259" key="18">
    <source>
        <dbReference type="SMART" id="SM00485"/>
    </source>
</evidence>
<dbReference type="InterPro" id="IPR036279">
    <property type="entry name" value="5-3_exonuclease_C_sf"/>
</dbReference>
<dbReference type="InterPro" id="IPR006085">
    <property type="entry name" value="XPG_DNA_repair_N"/>
</dbReference>
<dbReference type="EMBL" id="KV425897">
    <property type="protein sequence ID" value="KZW00945.1"/>
    <property type="molecule type" value="Genomic_DNA"/>
</dbReference>
<proteinExistence type="inferred from homology"/>
<dbReference type="Proteomes" id="UP000077266">
    <property type="component" value="Unassembled WGS sequence"/>
</dbReference>
<dbReference type="GO" id="GO:0006284">
    <property type="term" value="P:base-excision repair"/>
    <property type="evidence" value="ECO:0007669"/>
    <property type="project" value="UniProtKB-UniRule"/>
</dbReference>
<dbReference type="Gene3D" id="1.10.150.20">
    <property type="entry name" value="5' to 3' exonuclease, C-terminal subdomain"/>
    <property type="match status" value="1"/>
</dbReference>
<evidence type="ECO:0000256" key="15">
    <source>
        <dbReference type="HAMAP-Rule" id="MF_03140"/>
    </source>
</evidence>
<organism evidence="19 20">
    <name type="scientific">Exidia glandulosa HHB12029</name>
    <dbReference type="NCBI Taxonomy" id="1314781"/>
    <lineage>
        <taxon>Eukaryota</taxon>
        <taxon>Fungi</taxon>
        <taxon>Dikarya</taxon>
        <taxon>Basidiomycota</taxon>
        <taxon>Agaricomycotina</taxon>
        <taxon>Agaricomycetes</taxon>
        <taxon>Auriculariales</taxon>
        <taxon>Exidiaceae</taxon>
        <taxon>Exidia</taxon>
    </lineage>
</organism>
<keyword evidence="13 15" id="KW-0539">Nucleus</keyword>
<keyword evidence="4 15" id="KW-0540">Nuclease</keyword>
<evidence type="ECO:0000256" key="10">
    <source>
        <dbReference type="ARBA" id="ARBA00022842"/>
    </source>
</evidence>